<dbReference type="Pfam" id="PF03466">
    <property type="entry name" value="LysR_substrate"/>
    <property type="match status" value="1"/>
</dbReference>
<dbReference type="Proteomes" id="UP001183127">
    <property type="component" value="Chromosome"/>
</dbReference>
<dbReference type="SUPFAM" id="SSF53850">
    <property type="entry name" value="Periplasmic binding protein-like II"/>
    <property type="match status" value="1"/>
</dbReference>
<dbReference type="InterPro" id="IPR036390">
    <property type="entry name" value="WH_DNA-bd_sf"/>
</dbReference>
<dbReference type="Gene3D" id="1.10.10.10">
    <property type="entry name" value="Winged helix-like DNA-binding domain superfamily/Winged helix DNA-binding domain"/>
    <property type="match status" value="1"/>
</dbReference>
<evidence type="ECO:0000256" key="1">
    <source>
        <dbReference type="ARBA" id="ARBA00009437"/>
    </source>
</evidence>
<dbReference type="Pfam" id="PF00126">
    <property type="entry name" value="HTH_1"/>
    <property type="match status" value="1"/>
</dbReference>
<organism evidence="6 7">
    <name type="scientific">Pseudomonas entomophila</name>
    <dbReference type="NCBI Taxonomy" id="312306"/>
    <lineage>
        <taxon>Bacteria</taxon>
        <taxon>Pseudomonadati</taxon>
        <taxon>Pseudomonadota</taxon>
        <taxon>Gammaproteobacteria</taxon>
        <taxon>Pseudomonadales</taxon>
        <taxon>Pseudomonadaceae</taxon>
        <taxon>Pseudomonas</taxon>
    </lineage>
</organism>
<evidence type="ECO:0000259" key="5">
    <source>
        <dbReference type="PROSITE" id="PS50931"/>
    </source>
</evidence>
<dbReference type="Gene3D" id="3.40.190.290">
    <property type="match status" value="1"/>
</dbReference>
<keyword evidence="4" id="KW-0804">Transcription</keyword>
<dbReference type="CDD" id="cd08422">
    <property type="entry name" value="PBP2_CrgA_like"/>
    <property type="match status" value="1"/>
</dbReference>
<comment type="similarity">
    <text evidence="1">Belongs to the LysR transcriptional regulatory family.</text>
</comment>
<sequence length="300" mass="32448">MPRTALHTQLNRVQTFLAVVDAGSFTKAADTLGISKAMVSQHIKALEEALAVTLLLRSTRAIALTEAGQSFYDDFKVIVSDVESAFDNVMQRHNGVAGRLRISTTAEYGERFILPLLPAFAARYPALSLSYETDSSLSDLIAERLDLVVRLGTLPDSNLRSRTLGDYAIELVASPDFLGRHALGKPDDLAGVPWIANSNLHNPTRWTLLAADGENVSVGGVAAYQSNAAQGVRAMALASLGVAVLPAWLIEQDLANGSLQRVLPDYSLAKQPISVVYPNGSHVPQRTRVFIDFLCEHLGR</sequence>
<dbReference type="GeneID" id="32806340"/>
<gene>
    <name evidence="6" type="ORF">RAH46_13035</name>
</gene>
<dbReference type="RefSeq" id="WP_011534392.1">
    <property type="nucleotide sequence ID" value="NZ_CP132921.1"/>
</dbReference>
<reference evidence="6 7" key="1">
    <citation type="submission" date="2023-08" db="EMBL/GenBank/DDBJ databases">
        <title>Complete Genome Sequence of Pseudomonas entomophila TVIN A01.</title>
        <authorList>
            <person name="Shelke T."/>
            <person name="Mahar N.S."/>
            <person name="Gupta I."/>
            <person name="Gupta V."/>
        </authorList>
    </citation>
    <scope>NUCLEOTIDE SEQUENCE [LARGE SCALE GENOMIC DNA]</scope>
    <source>
        <strain evidence="6 7">TVIN-A01</strain>
    </source>
</reference>
<evidence type="ECO:0000313" key="6">
    <source>
        <dbReference type="EMBL" id="WMW08223.1"/>
    </source>
</evidence>
<evidence type="ECO:0000256" key="3">
    <source>
        <dbReference type="ARBA" id="ARBA00023125"/>
    </source>
</evidence>
<protein>
    <submittedName>
        <fullName evidence="6">LysR family transcriptional regulator</fullName>
    </submittedName>
</protein>
<dbReference type="InterPro" id="IPR058163">
    <property type="entry name" value="LysR-type_TF_proteobact-type"/>
</dbReference>
<evidence type="ECO:0000256" key="2">
    <source>
        <dbReference type="ARBA" id="ARBA00023015"/>
    </source>
</evidence>
<dbReference type="InterPro" id="IPR000847">
    <property type="entry name" value="LysR_HTH_N"/>
</dbReference>
<evidence type="ECO:0000313" key="7">
    <source>
        <dbReference type="Proteomes" id="UP001183127"/>
    </source>
</evidence>
<proteinExistence type="inferred from homology"/>
<dbReference type="PROSITE" id="PS50931">
    <property type="entry name" value="HTH_LYSR"/>
    <property type="match status" value="1"/>
</dbReference>
<dbReference type="InterPro" id="IPR036388">
    <property type="entry name" value="WH-like_DNA-bd_sf"/>
</dbReference>
<dbReference type="EMBL" id="CP132921">
    <property type="protein sequence ID" value="WMW08223.1"/>
    <property type="molecule type" value="Genomic_DNA"/>
</dbReference>
<dbReference type="SUPFAM" id="SSF46785">
    <property type="entry name" value="Winged helix' DNA-binding domain"/>
    <property type="match status" value="1"/>
</dbReference>
<keyword evidence="2" id="KW-0805">Transcription regulation</keyword>
<evidence type="ECO:0000256" key="4">
    <source>
        <dbReference type="ARBA" id="ARBA00023163"/>
    </source>
</evidence>
<dbReference type="PANTHER" id="PTHR30537">
    <property type="entry name" value="HTH-TYPE TRANSCRIPTIONAL REGULATOR"/>
    <property type="match status" value="1"/>
</dbReference>
<dbReference type="PANTHER" id="PTHR30537:SF66">
    <property type="entry name" value="IRON-REGULATED VIRULENCE REGULATORY PROTEIN IRGB"/>
    <property type="match status" value="1"/>
</dbReference>
<dbReference type="InterPro" id="IPR005119">
    <property type="entry name" value="LysR_subst-bd"/>
</dbReference>
<keyword evidence="3" id="KW-0238">DNA-binding</keyword>
<accession>A0ABY9QXD9</accession>
<feature type="domain" description="HTH lysR-type" evidence="5">
    <location>
        <begin position="8"/>
        <end position="65"/>
    </location>
</feature>
<keyword evidence="7" id="KW-1185">Reference proteome</keyword>
<name>A0ABY9QXD9_9PSED</name>